<dbReference type="GO" id="GO:0016787">
    <property type="term" value="F:hydrolase activity"/>
    <property type="evidence" value="ECO:0007669"/>
    <property type="project" value="UniProtKB-KW"/>
</dbReference>
<dbReference type="RefSeq" id="WP_135271741.1">
    <property type="nucleotide sequence ID" value="NZ_SRIB01000020.1"/>
</dbReference>
<keyword evidence="2" id="KW-1185">Reference proteome</keyword>
<evidence type="ECO:0000313" key="2">
    <source>
        <dbReference type="Proteomes" id="UP000298381"/>
    </source>
</evidence>
<keyword evidence="1" id="KW-0378">Hydrolase</keyword>
<dbReference type="EMBL" id="SRIB01000020">
    <property type="protein sequence ID" value="TFZ39161.1"/>
    <property type="molecule type" value="Genomic_DNA"/>
</dbReference>
<reference evidence="1 2" key="1">
    <citation type="submission" date="2019-03" db="EMBL/GenBank/DDBJ databases">
        <title>Draft genome sequence data and analysis of a Fermenting Bacterium, Soehngenia longevitae strain 1933PT, isolated from petroleum reservoir in Azerbaijan.</title>
        <authorList>
            <person name="Grouzdev D.S."/>
            <person name="Bidzhieva S.K."/>
            <person name="Sokolova D.S."/>
            <person name="Tourova T.P."/>
            <person name="Poltaraus A.B."/>
            <person name="Nazina T.N."/>
        </authorList>
    </citation>
    <scope>NUCLEOTIDE SEQUENCE [LARGE SCALE GENOMIC DNA]</scope>
    <source>
        <strain evidence="1 2">1933P</strain>
    </source>
</reference>
<organism evidence="1 2">
    <name type="scientific">Soehngenia longivitae</name>
    <dbReference type="NCBI Taxonomy" id="2562294"/>
    <lineage>
        <taxon>Bacteria</taxon>
        <taxon>Bacillati</taxon>
        <taxon>Bacillota</taxon>
        <taxon>Tissierellia</taxon>
        <taxon>Tissierellales</taxon>
        <taxon>Tissierellaceae</taxon>
        <taxon>Soehngenia</taxon>
    </lineage>
</organism>
<gene>
    <name evidence="1" type="ORF">E4100_09115</name>
</gene>
<dbReference type="OrthoDB" id="2053653at2"/>
<dbReference type="Proteomes" id="UP000298381">
    <property type="component" value="Unassembled WGS sequence"/>
</dbReference>
<sequence>MEDDLVYLDTYIIQQDMRIRMPKSILENLQAEKGKTRLEIYYDKVNDCLVLKKAKKSGISPEKKTNGEGDTQ</sequence>
<comment type="caution">
    <text evidence="1">The sequence shown here is derived from an EMBL/GenBank/DDBJ whole genome shotgun (WGS) entry which is preliminary data.</text>
</comment>
<protein>
    <submittedName>
        <fullName evidence="1">Sucrose-6-phosphate hydrolase</fullName>
    </submittedName>
</protein>
<accession>A0A4Z0D057</accession>
<proteinExistence type="predicted"/>
<name>A0A4Z0D057_9FIRM</name>
<evidence type="ECO:0000313" key="1">
    <source>
        <dbReference type="EMBL" id="TFZ39161.1"/>
    </source>
</evidence>
<dbReference type="AlphaFoldDB" id="A0A4Z0D057"/>